<dbReference type="GO" id="GO:0005737">
    <property type="term" value="C:cytoplasm"/>
    <property type="evidence" value="ECO:0007669"/>
    <property type="project" value="TreeGrafter"/>
</dbReference>
<gene>
    <name evidence="3" type="ORF">CYLTODRAFT_421465</name>
</gene>
<feature type="region of interest" description="Disordered" evidence="2">
    <location>
        <begin position="190"/>
        <end position="293"/>
    </location>
</feature>
<dbReference type="Pfam" id="PF09184">
    <property type="entry name" value="PPP4R2"/>
    <property type="match status" value="1"/>
</dbReference>
<dbReference type="OrthoDB" id="341898at2759"/>
<dbReference type="PANTHER" id="PTHR16487:SF0">
    <property type="entry name" value="PROTEIN PHOSPHATASE 4 REGULATORY SUBUNIT 2-RELATED"/>
    <property type="match status" value="1"/>
</dbReference>
<dbReference type="GO" id="GO:0030289">
    <property type="term" value="C:protein phosphatase 4 complex"/>
    <property type="evidence" value="ECO:0007669"/>
    <property type="project" value="InterPro"/>
</dbReference>
<name>A0A0D7BDN0_9AGAR</name>
<feature type="compositionally biased region" description="Basic and acidic residues" evidence="2">
    <location>
        <begin position="279"/>
        <end position="293"/>
    </location>
</feature>
<dbReference type="InterPro" id="IPR015267">
    <property type="entry name" value="PPP4R2"/>
</dbReference>
<evidence type="ECO:0000256" key="2">
    <source>
        <dbReference type="SAM" id="MobiDB-lite"/>
    </source>
</evidence>
<comment type="similarity">
    <text evidence="1">Belongs to the PPP4R2 family.</text>
</comment>
<dbReference type="STRING" id="1314674.A0A0D7BDN0"/>
<dbReference type="PANTHER" id="PTHR16487">
    <property type="entry name" value="PPP4R2-RELATED PROTEIN"/>
    <property type="match status" value="1"/>
</dbReference>
<reference evidence="3 4" key="1">
    <citation type="journal article" date="2015" name="Fungal Genet. Biol.">
        <title>Evolution of novel wood decay mechanisms in Agaricales revealed by the genome sequences of Fistulina hepatica and Cylindrobasidium torrendii.</title>
        <authorList>
            <person name="Floudas D."/>
            <person name="Held B.W."/>
            <person name="Riley R."/>
            <person name="Nagy L.G."/>
            <person name="Koehler G."/>
            <person name="Ransdell A.S."/>
            <person name="Younus H."/>
            <person name="Chow J."/>
            <person name="Chiniquy J."/>
            <person name="Lipzen A."/>
            <person name="Tritt A."/>
            <person name="Sun H."/>
            <person name="Haridas S."/>
            <person name="LaButti K."/>
            <person name="Ohm R.A."/>
            <person name="Kues U."/>
            <person name="Blanchette R.A."/>
            <person name="Grigoriev I.V."/>
            <person name="Minto R.E."/>
            <person name="Hibbett D.S."/>
        </authorList>
    </citation>
    <scope>NUCLEOTIDE SEQUENCE [LARGE SCALE GENOMIC DNA]</scope>
    <source>
        <strain evidence="3 4">FP15055 ss-10</strain>
    </source>
</reference>
<dbReference type="EMBL" id="KN880499">
    <property type="protein sequence ID" value="KIY68623.1"/>
    <property type="molecule type" value="Genomic_DNA"/>
</dbReference>
<dbReference type="AlphaFoldDB" id="A0A0D7BDN0"/>
<evidence type="ECO:0000256" key="1">
    <source>
        <dbReference type="ARBA" id="ARBA00009207"/>
    </source>
</evidence>
<sequence>MTFVWKPEYDEALRDTESEIEWPLLREILKHKLAENVSLFLSERPNAPALPAYSPPQTFGTGGLKLPPFPPRQQQSIFEVPVSYMNKEQADEMRLSIDAQLDAIDDSAPFTVQRVCELCLEPMRDYKAVGKYLRAVEKALLVTSSLNSFPPATASLDGGPEQYDTFMLPGSSTAPPTPMFSPIPFLHEDARRSKSRSPPPSPLVLPASGLPVEDSPVLGMVDELDDPGPGHMSDHPTALSSTTSISPDEAHTSKGMIDTLEQRFVKAKEEANGGDAMDVDVKQDEGDTKPSAS</sequence>
<feature type="compositionally biased region" description="Basic and acidic residues" evidence="2">
    <location>
        <begin position="260"/>
        <end position="271"/>
    </location>
</feature>
<dbReference type="GO" id="GO:0005634">
    <property type="term" value="C:nucleus"/>
    <property type="evidence" value="ECO:0007669"/>
    <property type="project" value="TreeGrafter"/>
</dbReference>
<accession>A0A0D7BDN0</accession>
<proteinExistence type="inferred from homology"/>
<evidence type="ECO:0000313" key="3">
    <source>
        <dbReference type="EMBL" id="KIY68623.1"/>
    </source>
</evidence>
<evidence type="ECO:0008006" key="5">
    <source>
        <dbReference type="Google" id="ProtNLM"/>
    </source>
</evidence>
<organism evidence="3 4">
    <name type="scientific">Cylindrobasidium torrendii FP15055 ss-10</name>
    <dbReference type="NCBI Taxonomy" id="1314674"/>
    <lineage>
        <taxon>Eukaryota</taxon>
        <taxon>Fungi</taxon>
        <taxon>Dikarya</taxon>
        <taxon>Basidiomycota</taxon>
        <taxon>Agaricomycotina</taxon>
        <taxon>Agaricomycetes</taxon>
        <taxon>Agaricomycetidae</taxon>
        <taxon>Agaricales</taxon>
        <taxon>Marasmiineae</taxon>
        <taxon>Physalacriaceae</taxon>
        <taxon>Cylindrobasidium</taxon>
    </lineage>
</organism>
<dbReference type="GO" id="GO:0019888">
    <property type="term" value="F:protein phosphatase regulator activity"/>
    <property type="evidence" value="ECO:0007669"/>
    <property type="project" value="InterPro"/>
</dbReference>
<protein>
    <recommendedName>
        <fullName evidence="5">PPP4R2-domain-containing protein</fullName>
    </recommendedName>
</protein>
<evidence type="ECO:0000313" key="4">
    <source>
        <dbReference type="Proteomes" id="UP000054007"/>
    </source>
</evidence>
<keyword evidence="4" id="KW-1185">Reference proteome</keyword>
<dbReference type="Proteomes" id="UP000054007">
    <property type="component" value="Unassembled WGS sequence"/>
</dbReference>